<dbReference type="Gene3D" id="3.40.50.1950">
    <property type="entry name" value="Flavin prenyltransferase-like"/>
    <property type="match status" value="1"/>
</dbReference>
<comment type="caution">
    <text evidence="7">The sequence shown here is derived from an EMBL/GenBank/DDBJ whole genome shotgun (WGS) entry which is preliminary data.</text>
</comment>
<dbReference type="GO" id="GO:0046872">
    <property type="term" value="F:metal ion binding"/>
    <property type="evidence" value="ECO:0007669"/>
    <property type="project" value="UniProtKB-KW"/>
</dbReference>
<dbReference type="Pfam" id="PF02441">
    <property type="entry name" value="Flavoprotein"/>
    <property type="match status" value="1"/>
</dbReference>
<comment type="function">
    <text evidence="4">Catalyzes two steps in the biosynthesis of coenzyme A. In the first step cysteine is conjugated to 4'-phosphopantothenate to form 4-phosphopantothenoylcysteine, in the latter compound is decarboxylated to form 4'-phosphopantotheine.</text>
</comment>
<dbReference type="InterPro" id="IPR005252">
    <property type="entry name" value="CoaBC"/>
</dbReference>
<keyword evidence="8" id="KW-1185">Reference proteome</keyword>
<dbReference type="InterPro" id="IPR036551">
    <property type="entry name" value="Flavin_trans-like"/>
</dbReference>
<dbReference type="Gene3D" id="3.40.50.10300">
    <property type="entry name" value="CoaB-like"/>
    <property type="match status" value="1"/>
</dbReference>
<dbReference type="AlphaFoldDB" id="A0A916ZVC0"/>
<evidence type="ECO:0000256" key="3">
    <source>
        <dbReference type="HAMAP-Rule" id="MF_02225"/>
    </source>
</evidence>
<dbReference type="GO" id="GO:0015941">
    <property type="term" value="P:pantothenate catabolic process"/>
    <property type="evidence" value="ECO:0007669"/>
    <property type="project" value="InterPro"/>
</dbReference>
<dbReference type="PANTHER" id="PTHR14359:SF6">
    <property type="entry name" value="PHOSPHOPANTOTHENOYLCYSTEINE DECARBOXYLASE"/>
    <property type="match status" value="1"/>
</dbReference>
<accession>A0A916ZVC0</accession>
<comment type="similarity">
    <text evidence="3 4">In the N-terminal section; belongs to the HFCD (homo-oligomeric flavin containing Cys decarboxylase) superfamily.</text>
</comment>
<name>A0A916ZVC0_9FLAO</name>
<dbReference type="Proteomes" id="UP000599688">
    <property type="component" value="Unassembled WGS sequence"/>
</dbReference>
<keyword evidence="2 3" id="KW-0456">Lyase</keyword>
<dbReference type="GO" id="GO:0015937">
    <property type="term" value="P:coenzyme A biosynthetic process"/>
    <property type="evidence" value="ECO:0007669"/>
    <property type="project" value="UniProtKB-UniRule"/>
</dbReference>
<comment type="caution">
    <text evidence="3">Lacks conserved residue(s) required for the propagation of feature annotation.</text>
</comment>
<comment type="catalytic activity">
    <reaction evidence="3 4">
        <text>(R)-4'-phosphopantothenate + L-cysteine + CTP = N-[(R)-4-phosphopantothenoyl]-L-cysteine + CMP + diphosphate + H(+)</text>
        <dbReference type="Rhea" id="RHEA:19397"/>
        <dbReference type="ChEBI" id="CHEBI:10986"/>
        <dbReference type="ChEBI" id="CHEBI:15378"/>
        <dbReference type="ChEBI" id="CHEBI:33019"/>
        <dbReference type="ChEBI" id="CHEBI:35235"/>
        <dbReference type="ChEBI" id="CHEBI:37563"/>
        <dbReference type="ChEBI" id="CHEBI:59458"/>
        <dbReference type="ChEBI" id="CHEBI:60377"/>
        <dbReference type="EC" id="6.3.2.5"/>
    </reaction>
</comment>
<keyword evidence="3" id="KW-0479">Metal-binding</keyword>
<evidence type="ECO:0000313" key="7">
    <source>
        <dbReference type="EMBL" id="GGE15806.1"/>
    </source>
</evidence>
<dbReference type="SUPFAM" id="SSF52507">
    <property type="entry name" value="Homo-oligomeric flavin-containing Cys decarboxylases, HFCD"/>
    <property type="match status" value="1"/>
</dbReference>
<comment type="cofactor">
    <cofactor evidence="3">
        <name>FMN</name>
        <dbReference type="ChEBI" id="CHEBI:58210"/>
    </cofactor>
    <text evidence="3">Binds 1 FMN per subunit.</text>
</comment>
<dbReference type="PANTHER" id="PTHR14359">
    <property type="entry name" value="HOMO-OLIGOMERIC FLAVIN CONTAINING CYS DECARBOXYLASE FAMILY"/>
    <property type="match status" value="1"/>
</dbReference>
<feature type="binding site" evidence="3">
    <location>
        <position position="342"/>
    </location>
    <ligand>
        <name>CTP</name>
        <dbReference type="ChEBI" id="CHEBI:37563"/>
    </ligand>
</feature>
<feature type="region of interest" description="Phosphopantothenate--cysteine ligase" evidence="3">
    <location>
        <begin position="191"/>
        <end position="398"/>
    </location>
</feature>
<comment type="similarity">
    <text evidence="3 4">In the C-terminal section; belongs to the PPC synthetase family.</text>
</comment>
<feature type="binding site" evidence="3">
    <location>
        <position position="338"/>
    </location>
    <ligand>
        <name>CTP</name>
        <dbReference type="ChEBI" id="CHEBI:37563"/>
    </ligand>
</feature>
<sequence length="398" mass="43824">MSFLKDKNILLGVSGGIAAYKSIYLVRLFIKAEANVRVILTPDAEAFVTPLSLSTLSKNPVISSFYDEEKTWYNHVKLGEWADYMLIAPATANTLSKMVAGHSNNFLLTTYLSAKCPVFIAPAMDLDMYKHQSTQKNLNELRQFGNEIIPVGSGDLASGLSGEGRMAEPEEILSYLEDYIAEGLILANKQFLITAGPTYEPIDPVRFIGNHSSGRMGMEIAKEALSLGAKVHLVLGPSALDHQHTNLQITRVQTAQQMLQVCLDNFEHTDVTIATAAVSDYRPAEVASQKIKKKSDTLSLELVKNPDVLKTLGAQKSKQFLVGFALETENEAENALIKLNNKNLDFIVLNSMNNKGAGFQHETNKISILAADYKKEFELKSKADVAKDILAEIVERIT</sequence>
<comment type="pathway">
    <text evidence="3 4">Cofactor biosynthesis; coenzyme A biosynthesis; CoA from (R)-pantothenate: step 2/5.</text>
</comment>
<organism evidence="7 8">
    <name type="scientific">Psychroflexus salis</name>
    <dbReference type="NCBI Taxonomy" id="1526574"/>
    <lineage>
        <taxon>Bacteria</taxon>
        <taxon>Pseudomonadati</taxon>
        <taxon>Bacteroidota</taxon>
        <taxon>Flavobacteriia</taxon>
        <taxon>Flavobacteriales</taxon>
        <taxon>Flavobacteriaceae</taxon>
        <taxon>Psychroflexus</taxon>
    </lineage>
</organism>
<gene>
    <name evidence="3 7" type="primary">coaBC</name>
    <name evidence="7" type="ORF">GCM10010831_16390</name>
</gene>
<feature type="binding site" evidence="3">
    <location>
        <begin position="306"/>
        <end position="309"/>
    </location>
    <ligand>
        <name>CTP</name>
        <dbReference type="ChEBI" id="CHEBI:37563"/>
    </ligand>
</feature>
<feature type="region of interest" description="Phosphopantothenoylcysteine decarboxylase" evidence="3">
    <location>
        <begin position="1"/>
        <end position="190"/>
    </location>
</feature>
<dbReference type="EC" id="4.1.1.36" evidence="3"/>
<dbReference type="InterPro" id="IPR007085">
    <property type="entry name" value="DNA/pantothenate-metab_flavo_C"/>
</dbReference>
<keyword evidence="1 3" id="KW-0210">Decarboxylase</keyword>
<dbReference type="HAMAP" id="MF_02225">
    <property type="entry name" value="CoaBC"/>
    <property type="match status" value="1"/>
</dbReference>
<comment type="function">
    <text evidence="3">Catalyzes two sequential steps in the biosynthesis of coenzyme A. In the first step cysteine is conjugated to 4'-phosphopantothenate to form 4-phosphopantothenoylcysteine. In the second step the latter compound is decarboxylated to form 4'-phosphopantotheine.</text>
</comment>
<comment type="pathway">
    <text evidence="3 4">Cofactor biosynthesis; coenzyme A biosynthesis; CoA from (R)-pantothenate: step 3/5.</text>
</comment>
<feature type="binding site" evidence="3">
    <location>
        <position position="280"/>
    </location>
    <ligand>
        <name>CTP</name>
        <dbReference type="ChEBI" id="CHEBI:37563"/>
    </ligand>
</feature>
<dbReference type="InterPro" id="IPR003382">
    <property type="entry name" value="Flavoprotein"/>
</dbReference>
<comment type="catalytic activity">
    <reaction evidence="3 4">
        <text>N-[(R)-4-phosphopantothenoyl]-L-cysteine + H(+) = (R)-4'-phosphopantetheine + CO2</text>
        <dbReference type="Rhea" id="RHEA:16793"/>
        <dbReference type="ChEBI" id="CHEBI:15378"/>
        <dbReference type="ChEBI" id="CHEBI:16526"/>
        <dbReference type="ChEBI" id="CHEBI:59458"/>
        <dbReference type="ChEBI" id="CHEBI:61723"/>
        <dbReference type="EC" id="4.1.1.36"/>
    </reaction>
</comment>
<feature type="binding site" evidence="3">
    <location>
        <position position="324"/>
    </location>
    <ligand>
        <name>CTP</name>
        <dbReference type="ChEBI" id="CHEBI:37563"/>
    </ligand>
</feature>
<proteinExistence type="inferred from homology"/>
<dbReference type="Pfam" id="PF04127">
    <property type="entry name" value="DFP"/>
    <property type="match status" value="1"/>
</dbReference>
<feature type="domain" description="Flavoprotein" evidence="5">
    <location>
        <begin position="7"/>
        <end position="177"/>
    </location>
</feature>
<evidence type="ECO:0000259" key="6">
    <source>
        <dbReference type="Pfam" id="PF04127"/>
    </source>
</evidence>
<keyword evidence="3" id="KW-0460">Magnesium</keyword>
<dbReference type="EMBL" id="BMGL01000009">
    <property type="protein sequence ID" value="GGE15806.1"/>
    <property type="molecule type" value="Genomic_DNA"/>
</dbReference>
<evidence type="ECO:0000256" key="1">
    <source>
        <dbReference type="ARBA" id="ARBA00022793"/>
    </source>
</evidence>
<dbReference type="GO" id="GO:0010181">
    <property type="term" value="F:FMN binding"/>
    <property type="evidence" value="ECO:0007669"/>
    <property type="project" value="UniProtKB-UniRule"/>
</dbReference>
<keyword evidence="3 4" id="KW-0285">Flavoprotein</keyword>
<evidence type="ECO:0000259" key="5">
    <source>
        <dbReference type="Pfam" id="PF02441"/>
    </source>
</evidence>
<keyword evidence="3 4" id="KW-0436">Ligase</keyword>
<dbReference type="GO" id="GO:0004633">
    <property type="term" value="F:phosphopantothenoylcysteine decarboxylase activity"/>
    <property type="evidence" value="ECO:0007669"/>
    <property type="project" value="UniProtKB-UniRule"/>
</dbReference>
<dbReference type="InterPro" id="IPR035929">
    <property type="entry name" value="CoaB-like_sf"/>
</dbReference>
<dbReference type="GO" id="GO:0071513">
    <property type="term" value="C:phosphopantothenoylcysteine decarboxylase complex"/>
    <property type="evidence" value="ECO:0007669"/>
    <property type="project" value="TreeGrafter"/>
</dbReference>
<dbReference type="RefSeq" id="WP_188406353.1">
    <property type="nucleotide sequence ID" value="NZ_BMGL01000009.1"/>
</dbReference>
<reference evidence="7 8" key="1">
    <citation type="journal article" date="2014" name="Int. J. Syst. Evol. Microbiol.">
        <title>Complete genome sequence of Corynebacterium casei LMG S-19264T (=DSM 44701T), isolated from a smear-ripened cheese.</title>
        <authorList>
            <consortium name="US DOE Joint Genome Institute (JGI-PGF)"/>
            <person name="Walter F."/>
            <person name="Albersmeier A."/>
            <person name="Kalinowski J."/>
            <person name="Ruckert C."/>
        </authorList>
    </citation>
    <scope>NUCLEOTIDE SEQUENCE [LARGE SCALE GENOMIC DNA]</scope>
    <source>
        <strain evidence="7 8">CGMCC 1.12925</strain>
    </source>
</reference>
<feature type="domain" description="DNA/pantothenate metabolism flavoprotein C-terminal" evidence="6">
    <location>
        <begin position="186"/>
        <end position="395"/>
    </location>
</feature>
<dbReference type="GO" id="GO:0004632">
    <property type="term" value="F:phosphopantothenate--cysteine ligase activity"/>
    <property type="evidence" value="ECO:0007669"/>
    <property type="project" value="UniProtKB-UniRule"/>
</dbReference>
<keyword evidence="3" id="KW-0511">Multifunctional enzyme</keyword>
<comment type="cofactor">
    <cofactor evidence="3">
        <name>Mg(2+)</name>
        <dbReference type="ChEBI" id="CHEBI:18420"/>
    </cofactor>
</comment>
<dbReference type="SUPFAM" id="SSF102645">
    <property type="entry name" value="CoaB-like"/>
    <property type="match status" value="1"/>
</dbReference>
<feature type="binding site" evidence="3">
    <location>
        <position position="290"/>
    </location>
    <ligand>
        <name>CTP</name>
        <dbReference type="ChEBI" id="CHEBI:37563"/>
    </ligand>
</feature>
<dbReference type="NCBIfam" id="TIGR00521">
    <property type="entry name" value="coaBC_dfp"/>
    <property type="match status" value="1"/>
</dbReference>
<protein>
    <recommendedName>
        <fullName evidence="3">Coenzyme A biosynthesis bifunctional protein CoaBC</fullName>
    </recommendedName>
    <alternativeName>
        <fullName evidence="3">DNA/pantothenate metabolism flavoprotein</fullName>
    </alternativeName>
    <alternativeName>
        <fullName evidence="3">Phosphopantothenoylcysteine synthetase/decarboxylase</fullName>
        <shortName evidence="3">PPCS-PPCDC</shortName>
    </alternativeName>
    <domain>
        <recommendedName>
            <fullName evidence="3">Phosphopantothenoylcysteine decarboxylase</fullName>
            <shortName evidence="3">PPC decarboxylase</shortName>
            <shortName evidence="3">PPC-DC</shortName>
            <ecNumber evidence="3">4.1.1.36</ecNumber>
        </recommendedName>
        <alternativeName>
            <fullName evidence="3">CoaC</fullName>
        </alternativeName>
    </domain>
    <domain>
        <recommendedName>
            <fullName evidence="3">Phosphopantothenate--cysteine ligase</fullName>
            <ecNumber evidence="3">6.3.2.5</ecNumber>
        </recommendedName>
        <alternativeName>
            <fullName evidence="3">CoaB</fullName>
        </alternativeName>
        <alternativeName>
            <fullName evidence="3">Phosphopantothenoylcysteine synthetase</fullName>
            <shortName evidence="3">PPC synthetase</shortName>
            <shortName evidence="3">PPC-S</shortName>
        </alternativeName>
    </domain>
</protein>
<dbReference type="EC" id="6.3.2.5" evidence="3"/>
<evidence type="ECO:0000313" key="8">
    <source>
        <dbReference type="Proteomes" id="UP000599688"/>
    </source>
</evidence>
<keyword evidence="3 4" id="KW-0288">FMN</keyword>
<evidence type="ECO:0000256" key="4">
    <source>
        <dbReference type="RuleBase" id="RU364078"/>
    </source>
</evidence>
<evidence type="ECO:0000256" key="2">
    <source>
        <dbReference type="ARBA" id="ARBA00023239"/>
    </source>
</evidence>